<evidence type="ECO:0000259" key="3">
    <source>
        <dbReference type="PROSITE" id="PS51898"/>
    </source>
</evidence>
<dbReference type="InterPro" id="IPR013762">
    <property type="entry name" value="Integrase-like_cat_sf"/>
</dbReference>
<keyword evidence="2" id="KW-0233">DNA recombination</keyword>
<dbReference type="InterPro" id="IPR002104">
    <property type="entry name" value="Integrase_catalytic"/>
</dbReference>
<accession>A0A0F9RAE7</accession>
<dbReference type="GO" id="GO:0003677">
    <property type="term" value="F:DNA binding"/>
    <property type="evidence" value="ECO:0007669"/>
    <property type="project" value="UniProtKB-KW"/>
</dbReference>
<dbReference type="PROSITE" id="PS51898">
    <property type="entry name" value="TYR_RECOMBINASE"/>
    <property type="match status" value="1"/>
</dbReference>
<evidence type="ECO:0000256" key="1">
    <source>
        <dbReference type="ARBA" id="ARBA00023125"/>
    </source>
</evidence>
<name>A0A0F9RAE7_9ZZZZ</name>
<reference evidence="4" key="1">
    <citation type="journal article" date="2015" name="Nature">
        <title>Complex archaea that bridge the gap between prokaryotes and eukaryotes.</title>
        <authorList>
            <person name="Spang A."/>
            <person name="Saw J.H."/>
            <person name="Jorgensen S.L."/>
            <person name="Zaremba-Niedzwiedzka K."/>
            <person name="Martijn J."/>
            <person name="Lind A.E."/>
            <person name="van Eijk R."/>
            <person name="Schleper C."/>
            <person name="Guy L."/>
            <person name="Ettema T.J."/>
        </authorList>
    </citation>
    <scope>NUCLEOTIDE SEQUENCE</scope>
</reference>
<organism evidence="4">
    <name type="scientific">marine sediment metagenome</name>
    <dbReference type="NCBI Taxonomy" id="412755"/>
    <lineage>
        <taxon>unclassified sequences</taxon>
        <taxon>metagenomes</taxon>
        <taxon>ecological metagenomes</taxon>
    </lineage>
</organism>
<gene>
    <name evidence="4" type="ORF">LCGC14_0674500</name>
</gene>
<dbReference type="SUPFAM" id="SSF56349">
    <property type="entry name" value="DNA breaking-rejoining enzymes"/>
    <property type="match status" value="1"/>
</dbReference>
<dbReference type="GO" id="GO:0006310">
    <property type="term" value="P:DNA recombination"/>
    <property type="evidence" value="ECO:0007669"/>
    <property type="project" value="UniProtKB-KW"/>
</dbReference>
<dbReference type="PANTHER" id="PTHR30349">
    <property type="entry name" value="PHAGE INTEGRASE-RELATED"/>
    <property type="match status" value="1"/>
</dbReference>
<keyword evidence="1" id="KW-0238">DNA-binding</keyword>
<evidence type="ECO:0000256" key="2">
    <source>
        <dbReference type="ARBA" id="ARBA00023172"/>
    </source>
</evidence>
<dbReference type="PANTHER" id="PTHR30349:SF41">
    <property type="entry name" value="INTEGRASE_RECOMBINASE PROTEIN MJ0367-RELATED"/>
    <property type="match status" value="1"/>
</dbReference>
<dbReference type="Pfam" id="PF00589">
    <property type="entry name" value="Phage_integrase"/>
    <property type="match status" value="1"/>
</dbReference>
<protein>
    <recommendedName>
        <fullName evidence="3">Tyr recombinase domain-containing protein</fullName>
    </recommendedName>
</protein>
<feature type="domain" description="Tyr recombinase" evidence="3">
    <location>
        <begin position="163"/>
        <end position="382"/>
    </location>
</feature>
<dbReference type="InterPro" id="IPR050090">
    <property type="entry name" value="Tyrosine_recombinase_XerCD"/>
</dbReference>
<dbReference type="CDD" id="cd00397">
    <property type="entry name" value="DNA_BRE_C"/>
    <property type="match status" value="1"/>
</dbReference>
<dbReference type="EMBL" id="LAZR01001338">
    <property type="protein sequence ID" value="KKN46287.1"/>
    <property type="molecule type" value="Genomic_DNA"/>
</dbReference>
<dbReference type="InterPro" id="IPR011010">
    <property type="entry name" value="DNA_brk_join_enz"/>
</dbReference>
<evidence type="ECO:0000313" key="4">
    <source>
        <dbReference type="EMBL" id="KKN46287.1"/>
    </source>
</evidence>
<sequence>MKVEIITHESGDLLPLLLDSNDMPIPAPNEFIISRRSLSPNTLVRNLRELSVLYLWLESESIDLELRITSKKFFNEAEIKGGLVEYLKRDHEKRRKVKKIVVTPNTFNQRLTTVRQFLSWYIDVVMGAIPFSSSSYEQTLANKQILLEFLDTSFINAPPTNRSQSKGLDGREIDFLLTILNPDNKQAFGRDPAVKYRNYILTSIMLYYGLRPGELLSLRVEDITIGAISSIRVERRQPDPQDTRKPRPQIKRNGRILPIEDPNFAKSIDIYITEWRDVLEEKSEQESDYLILSDDGEPLSQSSITQFFQLLRKKYSNDLPSHLTAKALRHSFSSQMERTLRYSGMDEDKRKQALAYLRGDSSLSSQDVYIAQEVEERAKVALQKYQRDLIMEDIPW</sequence>
<comment type="caution">
    <text evidence="4">The sequence shown here is derived from an EMBL/GenBank/DDBJ whole genome shotgun (WGS) entry which is preliminary data.</text>
</comment>
<dbReference type="Gene3D" id="1.10.443.10">
    <property type="entry name" value="Intergrase catalytic core"/>
    <property type="match status" value="1"/>
</dbReference>
<dbReference type="GO" id="GO:0015074">
    <property type="term" value="P:DNA integration"/>
    <property type="evidence" value="ECO:0007669"/>
    <property type="project" value="InterPro"/>
</dbReference>
<dbReference type="AlphaFoldDB" id="A0A0F9RAE7"/>
<proteinExistence type="predicted"/>